<feature type="region of interest" description="Disordered" evidence="1">
    <location>
        <begin position="87"/>
        <end position="117"/>
    </location>
</feature>
<keyword evidence="3" id="KW-1185">Reference proteome</keyword>
<organism evidence="2 3">
    <name type="scientific">Desulfarculus baarsii (strain ATCC 33931 / DSM 2075 / LMG 7858 / VKM B-1802 / 2st14)</name>
    <dbReference type="NCBI Taxonomy" id="644282"/>
    <lineage>
        <taxon>Bacteria</taxon>
        <taxon>Pseudomonadati</taxon>
        <taxon>Thermodesulfobacteriota</taxon>
        <taxon>Desulfarculia</taxon>
        <taxon>Desulfarculales</taxon>
        <taxon>Desulfarculaceae</taxon>
        <taxon>Desulfarculus</taxon>
    </lineage>
</organism>
<proteinExistence type="predicted"/>
<protein>
    <submittedName>
        <fullName evidence="2">Uncharacterized protein</fullName>
    </submittedName>
</protein>
<feature type="region of interest" description="Disordered" evidence="1">
    <location>
        <begin position="1"/>
        <end position="48"/>
    </location>
</feature>
<dbReference type="STRING" id="644282.Deba_0548"/>
<name>E1QED4_DESB2</name>
<dbReference type="KEGG" id="dbr:Deba_0548"/>
<dbReference type="Proteomes" id="UP000009047">
    <property type="component" value="Chromosome"/>
</dbReference>
<evidence type="ECO:0000313" key="2">
    <source>
        <dbReference type="EMBL" id="ADK83920.1"/>
    </source>
</evidence>
<dbReference type="eggNOG" id="ENOG5033HVI">
    <property type="taxonomic scope" value="Bacteria"/>
</dbReference>
<reference evidence="2 3" key="1">
    <citation type="journal article" date="2010" name="Stand. Genomic Sci.">
        <title>Complete genome sequence of Desulfarculus baarsii type strain (2st14).</title>
        <authorList>
            <person name="Sun H."/>
            <person name="Spring S."/>
            <person name="Lapidus A."/>
            <person name="Davenport K."/>
            <person name="Del Rio T.G."/>
            <person name="Tice H."/>
            <person name="Nolan M."/>
            <person name="Copeland A."/>
            <person name="Cheng J.F."/>
            <person name="Lucas S."/>
            <person name="Tapia R."/>
            <person name="Goodwin L."/>
            <person name="Pitluck S."/>
            <person name="Ivanova N."/>
            <person name="Pagani I."/>
            <person name="Mavromatis K."/>
            <person name="Ovchinnikova G."/>
            <person name="Pati A."/>
            <person name="Chen A."/>
            <person name="Palaniappan K."/>
            <person name="Hauser L."/>
            <person name="Chang Y.J."/>
            <person name="Jeffries C.D."/>
            <person name="Detter J.C."/>
            <person name="Han C."/>
            <person name="Rohde M."/>
            <person name="Brambilla E."/>
            <person name="Goker M."/>
            <person name="Woyke T."/>
            <person name="Bristow J."/>
            <person name="Eisen J.A."/>
            <person name="Markowitz V."/>
            <person name="Hugenholtz P."/>
            <person name="Kyrpides N.C."/>
            <person name="Klenk H.P."/>
            <person name="Land M."/>
        </authorList>
    </citation>
    <scope>NUCLEOTIDE SEQUENCE [LARGE SCALE GENOMIC DNA]</scope>
    <source>
        <strain evidence="3">ATCC 33931 / DSM 2075 / LMG 7858 / VKM B-1802 / 2st14</strain>
    </source>
</reference>
<dbReference type="HOGENOM" id="CLU_1303264_0_0_7"/>
<gene>
    <name evidence="2" type="ordered locus">Deba_0548</name>
</gene>
<dbReference type="EMBL" id="CP002085">
    <property type="protein sequence ID" value="ADK83920.1"/>
    <property type="molecule type" value="Genomic_DNA"/>
</dbReference>
<dbReference type="RefSeq" id="WP_013257375.1">
    <property type="nucleotide sequence ID" value="NC_014365.1"/>
</dbReference>
<dbReference type="AlphaFoldDB" id="E1QED4"/>
<sequence length="211" mass="21219">MSETSQQVQMEPPRPPAGQECADEACGGEQGGQKNAAGPAGPMPGYPAMGGYPGPHPGWWAPPYGYYPGPYGPPMGQGYAPAMPAMGYQGPAQAPPPPQAEAQHGKSGGHGGSEGCSCHEQAGAGAMEQNQMGKMFGLMGDIVSGKVNASTVTSLLGGCSDQFWKGALVGAGLAFLLTNPTVRQGLTGLWGGLFGGAKAEDEPCAAPAGEE</sequence>
<accession>E1QED4</accession>
<evidence type="ECO:0000256" key="1">
    <source>
        <dbReference type="SAM" id="MobiDB-lite"/>
    </source>
</evidence>
<evidence type="ECO:0000313" key="3">
    <source>
        <dbReference type="Proteomes" id="UP000009047"/>
    </source>
</evidence>